<dbReference type="AlphaFoldDB" id="A0A4Q9KC26"/>
<protein>
    <submittedName>
        <fullName evidence="2">Uncharacterized protein</fullName>
    </submittedName>
</protein>
<evidence type="ECO:0000313" key="3">
    <source>
        <dbReference type="Proteomes" id="UP000292373"/>
    </source>
</evidence>
<gene>
    <name evidence="2" type="ORF">ET989_11590</name>
</gene>
<organism evidence="2 3">
    <name type="scientific">Propioniciclava sinopodophylli</name>
    <dbReference type="NCBI Taxonomy" id="1837344"/>
    <lineage>
        <taxon>Bacteria</taxon>
        <taxon>Bacillati</taxon>
        <taxon>Actinomycetota</taxon>
        <taxon>Actinomycetes</taxon>
        <taxon>Propionibacteriales</taxon>
        <taxon>Propionibacteriaceae</taxon>
        <taxon>Propioniciclava</taxon>
    </lineage>
</organism>
<feature type="compositionally biased region" description="Basic and acidic residues" evidence="1">
    <location>
        <begin position="25"/>
        <end position="37"/>
    </location>
</feature>
<reference evidence="2 3" key="1">
    <citation type="submission" date="2019-01" db="EMBL/GenBank/DDBJ databases">
        <title>Lactibacter flavus gen. nov., sp. nov., a novel bacterium of the family Propionibacteriaceae isolated from raw milk and dairy products.</title>
        <authorList>
            <person name="Huptas C."/>
            <person name="Wenning M."/>
            <person name="Breitenwieser F."/>
            <person name="Doll E."/>
            <person name="Von Neubeck M."/>
            <person name="Busse H.-J."/>
            <person name="Scherer S."/>
        </authorList>
    </citation>
    <scope>NUCLEOTIDE SEQUENCE [LARGE SCALE GENOMIC DNA]</scope>
    <source>
        <strain evidence="2 3">KCTC 33808</strain>
    </source>
</reference>
<dbReference type="Proteomes" id="UP000292373">
    <property type="component" value="Unassembled WGS sequence"/>
</dbReference>
<proteinExistence type="predicted"/>
<keyword evidence="3" id="KW-1185">Reference proteome</keyword>
<comment type="caution">
    <text evidence="2">The sequence shown here is derived from an EMBL/GenBank/DDBJ whole genome shotgun (WGS) entry which is preliminary data.</text>
</comment>
<feature type="region of interest" description="Disordered" evidence="1">
    <location>
        <begin position="1"/>
        <end position="79"/>
    </location>
</feature>
<accession>A0A4Q9KC26</accession>
<name>A0A4Q9KC26_9ACTN</name>
<sequence>MSDGTKDGGDISSGFGESKVDGPVSDEKAEQMLHGDVTDAPDTSASTFAVDSEGTVSAEDDEKDRPEAGGGGGGGGGGW</sequence>
<feature type="compositionally biased region" description="Gly residues" evidence="1">
    <location>
        <begin position="68"/>
        <end position="79"/>
    </location>
</feature>
<evidence type="ECO:0000313" key="2">
    <source>
        <dbReference type="EMBL" id="TBT83325.1"/>
    </source>
</evidence>
<evidence type="ECO:0000256" key="1">
    <source>
        <dbReference type="SAM" id="MobiDB-lite"/>
    </source>
</evidence>
<dbReference type="EMBL" id="SDMQ01000012">
    <property type="protein sequence ID" value="TBT83325.1"/>
    <property type="molecule type" value="Genomic_DNA"/>
</dbReference>
<dbReference type="RefSeq" id="WP_131169127.1">
    <property type="nucleotide sequence ID" value="NZ_SDMQ01000012.1"/>
</dbReference>